<keyword evidence="2" id="KW-1185">Reference proteome</keyword>
<dbReference type="Proteomes" id="UP000324748">
    <property type="component" value="Unassembled WGS sequence"/>
</dbReference>
<comment type="caution">
    <text evidence="1">The sequence shown here is derived from an EMBL/GenBank/DDBJ whole genome shotgun (WGS) entry which is preliminary data.</text>
</comment>
<evidence type="ECO:0000313" key="1">
    <source>
        <dbReference type="EMBL" id="KAA1100913.1"/>
    </source>
</evidence>
<dbReference type="AlphaFoldDB" id="A0A5B0PIY8"/>
<gene>
    <name evidence="1" type="ORF">PGT21_001031</name>
</gene>
<organism evidence="1 2">
    <name type="scientific">Puccinia graminis f. sp. tritici</name>
    <dbReference type="NCBI Taxonomy" id="56615"/>
    <lineage>
        <taxon>Eukaryota</taxon>
        <taxon>Fungi</taxon>
        <taxon>Dikarya</taxon>
        <taxon>Basidiomycota</taxon>
        <taxon>Pucciniomycotina</taxon>
        <taxon>Pucciniomycetes</taxon>
        <taxon>Pucciniales</taxon>
        <taxon>Pucciniaceae</taxon>
        <taxon>Puccinia</taxon>
    </lineage>
</organism>
<accession>A0A5B0PIY8</accession>
<evidence type="ECO:0000313" key="2">
    <source>
        <dbReference type="Proteomes" id="UP000324748"/>
    </source>
</evidence>
<protein>
    <submittedName>
        <fullName evidence="1">Uncharacterized protein</fullName>
    </submittedName>
</protein>
<dbReference type="EMBL" id="VSWC01000053">
    <property type="protein sequence ID" value="KAA1100913.1"/>
    <property type="molecule type" value="Genomic_DNA"/>
</dbReference>
<reference evidence="1 2" key="1">
    <citation type="submission" date="2019-05" db="EMBL/GenBank/DDBJ databases">
        <title>Emergence of the Ug99 lineage of the wheat stem rust pathogen through somatic hybridization.</title>
        <authorList>
            <person name="Li F."/>
            <person name="Upadhyaya N.M."/>
            <person name="Sperschneider J."/>
            <person name="Matny O."/>
            <person name="Nguyen-Phuc H."/>
            <person name="Mago R."/>
            <person name="Raley C."/>
            <person name="Miller M.E."/>
            <person name="Silverstein K.A.T."/>
            <person name="Henningsen E."/>
            <person name="Hirsch C.D."/>
            <person name="Visser B."/>
            <person name="Pretorius Z.A."/>
            <person name="Steffenson B.J."/>
            <person name="Schwessinger B."/>
            <person name="Dodds P.N."/>
            <person name="Figueroa M."/>
        </authorList>
    </citation>
    <scope>NUCLEOTIDE SEQUENCE [LARGE SCALE GENOMIC DNA]</scope>
    <source>
        <strain evidence="1">21-0</strain>
    </source>
</reference>
<name>A0A5B0PIY8_PUCGR</name>
<proteinExistence type="predicted"/>
<sequence length="77" mass="8756">MTRRISLRPRAENNSARGRYLIIERKRGPRAESLQLEVVYYGIEPNPALARDNGDIELNSFQLEIVILGLELSQTSS</sequence>